<evidence type="ECO:0000313" key="8">
    <source>
        <dbReference type="Proteomes" id="UP001141434"/>
    </source>
</evidence>
<dbReference type="GeneID" id="81394958"/>
<gene>
    <name evidence="7" type="ORF">NUU61_005208</name>
</gene>
<keyword evidence="8" id="KW-1185">Reference proteome</keyword>
<dbReference type="Pfam" id="PF00172">
    <property type="entry name" value="Zn_clus"/>
    <property type="match status" value="1"/>
</dbReference>
<reference evidence="7" key="2">
    <citation type="journal article" date="2023" name="IMA Fungus">
        <title>Comparative genomic study of the Penicillium genus elucidates a diverse pangenome and 15 lateral gene transfer events.</title>
        <authorList>
            <person name="Petersen C."/>
            <person name="Sorensen T."/>
            <person name="Nielsen M.R."/>
            <person name="Sondergaard T.E."/>
            <person name="Sorensen J.L."/>
            <person name="Fitzpatrick D.A."/>
            <person name="Frisvad J.C."/>
            <person name="Nielsen K.L."/>
        </authorList>
    </citation>
    <scope>NUCLEOTIDE SEQUENCE</scope>
    <source>
        <strain evidence="7">IBT 34128</strain>
    </source>
</reference>
<keyword evidence="1" id="KW-0805">Transcription regulation</keyword>
<dbReference type="InterPro" id="IPR021858">
    <property type="entry name" value="Fun_TF"/>
</dbReference>
<dbReference type="Gene3D" id="4.10.240.10">
    <property type="entry name" value="Zn(2)-C6 fungal-type DNA-binding domain"/>
    <property type="match status" value="1"/>
</dbReference>
<evidence type="ECO:0000256" key="1">
    <source>
        <dbReference type="ARBA" id="ARBA00023015"/>
    </source>
</evidence>
<feature type="domain" description="Zn(2)-C6 fungal-type" evidence="6">
    <location>
        <begin position="9"/>
        <end position="37"/>
    </location>
</feature>
<evidence type="ECO:0000259" key="6">
    <source>
        <dbReference type="PROSITE" id="PS50048"/>
    </source>
</evidence>
<dbReference type="OrthoDB" id="4314040at2759"/>
<evidence type="ECO:0000256" key="4">
    <source>
        <dbReference type="ARBA" id="ARBA00023242"/>
    </source>
</evidence>
<dbReference type="InterPro" id="IPR001138">
    <property type="entry name" value="Zn2Cys6_DnaBD"/>
</dbReference>
<evidence type="ECO:0000313" key="7">
    <source>
        <dbReference type="EMBL" id="KAJ5095852.1"/>
    </source>
</evidence>
<comment type="caution">
    <text evidence="7">The sequence shown here is derived from an EMBL/GenBank/DDBJ whole genome shotgun (WGS) entry which is preliminary data.</text>
</comment>
<accession>A0A9W9K8C8</accession>
<dbReference type="Pfam" id="PF11951">
    <property type="entry name" value="Fungal_trans_2"/>
    <property type="match status" value="1"/>
</dbReference>
<feature type="region of interest" description="Disordered" evidence="5">
    <location>
        <begin position="48"/>
        <end position="74"/>
    </location>
</feature>
<dbReference type="PROSITE" id="PS50048">
    <property type="entry name" value="ZN2_CY6_FUNGAL_2"/>
    <property type="match status" value="1"/>
</dbReference>
<organism evidence="7 8">
    <name type="scientific">Penicillium alfredii</name>
    <dbReference type="NCBI Taxonomy" id="1506179"/>
    <lineage>
        <taxon>Eukaryota</taxon>
        <taxon>Fungi</taxon>
        <taxon>Dikarya</taxon>
        <taxon>Ascomycota</taxon>
        <taxon>Pezizomycotina</taxon>
        <taxon>Eurotiomycetes</taxon>
        <taxon>Eurotiomycetidae</taxon>
        <taxon>Eurotiales</taxon>
        <taxon>Aspergillaceae</taxon>
        <taxon>Penicillium</taxon>
    </lineage>
</organism>
<dbReference type="EMBL" id="JAPMSZ010000007">
    <property type="protein sequence ID" value="KAJ5095852.1"/>
    <property type="molecule type" value="Genomic_DNA"/>
</dbReference>
<dbReference type="PANTHER" id="PTHR38111:SF5">
    <property type="entry name" value="TRANSCRIPTION FACTOR DOMAIN-CONTAINING PROTEIN"/>
    <property type="match status" value="1"/>
</dbReference>
<evidence type="ECO:0000256" key="2">
    <source>
        <dbReference type="ARBA" id="ARBA00023125"/>
    </source>
</evidence>
<dbReference type="InterPro" id="IPR053178">
    <property type="entry name" value="Osmoadaptation_assoc"/>
</dbReference>
<reference evidence="7" key="1">
    <citation type="submission" date="2022-11" db="EMBL/GenBank/DDBJ databases">
        <authorList>
            <person name="Petersen C."/>
        </authorList>
    </citation>
    <scope>NUCLEOTIDE SEQUENCE</scope>
    <source>
        <strain evidence="7">IBT 34128</strain>
    </source>
</reference>
<dbReference type="AlphaFoldDB" id="A0A9W9K8C8"/>
<dbReference type="GO" id="GO:0008270">
    <property type="term" value="F:zinc ion binding"/>
    <property type="evidence" value="ECO:0007669"/>
    <property type="project" value="InterPro"/>
</dbReference>
<sequence>MVGVPRSSGCALCVKRRVKCDERTPGCAKCETYGKPCPGYDRAFKFVAGKPHRGRRQPGSSSGKADERSKSARTSVIVPVQSAYQFLIQRESPSSMVSADLNVFQHLCILIDDFSQPVSANRTHSVSRWFGFLPSIYGQSRTLDATIKSFTAHHIGRITQNKQMVLYAQTAYGEALCILRKSLQNPSERLSSHVFCAVVLLCIYELFTDTEDPQSWMKHVKGLSQLVQIRGPGRYRSELDITLLKASRGLIVMHSMFSGEACFLASDEWHRIMQQRFSTSLPTESYRSIEQFFAHFTQAPSLVHKFYSLKDMEPTSPEALQMTSELLSKTLEVQHDLAVWYEGFSRLAPRPVEAISSTGDDLYPIVLLYSDVGFATIFCSYYAYKVIIHEILKTCIYPGQHEATTIYFRDQICRSIEYNGIGILGPYRMGFPLRVAFEVADPVTRSWILGHLERFSKIYAAAQSKDYQPIS</sequence>
<name>A0A9W9K8C8_9EURO</name>
<dbReference type="GO" id="GO:0000981">
    <property type="term" value="F:DNA-binding transcription factor activity, RNA polymerase II-specific"/>
    <property type="evidence" value="ECO:0007669"/>
    <property type="project" value="InterPro"/>
</dbReference>
<dbReference type="Proteomes" id="UP001141434">
    <property type="component" value="Unassembled WGS sequence"/>
</dbReference>
<keyword evidence="2" id="KW-0238">DNA-binding</keyword>
<dbReference type="PANTHER" id="PTHR38111">
    <property type="entry name" value="ZN(2)-C6 FUNGAL-TYPE DOMAIN-CONTAINING PROTEIN-RELATED"/>
    <property type="match status" value="1"/>
</dbReference>
<evidence type="ECO:0000256" key="5">
    <source>
        <dbReference type="SAM" id="MobiDB-lite"/>
    </source>
</evidence>
<dbReference type="SMART" id="SM00066">
    <property type="entry name" value="GAL4"/>
    <property type="match status" value="1"/>
</dbReference>
<dbReference type="RefSeq" id="XP_056511403.1">
    <property type="nucleotide sequence ID" value="XM_056655790.1"/>
</dbReference>
<dbReference type="SUPFAM" id="SSF57701">
    <property type="entry name" value="Zn2/Cys6 DNA-binding domain"/>
    <property type="match status" value="1"/>
</dbReference>
<protein>
    <recommendedName>
        <fullName evidence="6">Zn(2)-C6 fungal-type domain-containing protein</fullName>
    </recommendedName>
</protein>
<dbReference type="GO" id="GO:0003677">
    <property type="term" value="F:DNA binding"/>
    <property type="evidence" value="ECO:0007669"/>
    <property type="project" value="UniProtKB-KW"/>
</dbReference>
<keyword evidence="4" id="KW-0539">Nucleus</keyword>
<evidence type="ECO:0000256" key="3">
    <source>
        <dbReference type="ARBA" id="ARBA00023163"/>
    </source>
</evidence>
<keyword evidence="3" id="KW-0804">Transcription</keyword>
<dbReference type="InterPro" id="IPR036864">
    <property type="entry name" value="Zn2-C6_fun-type_DNA-bd_sf"/>
</dbReference>
<proteinExistence type="predicted"/>